<dbReference type="Proteomes" id="UP000799764">
    <property type="component" value="Unassembled WGS sequence"/>
</dbReference>
<dbReference type="AlphaFoldDB" id="A0A9P4UI80"/>
<organism evidence="2 3">
    <name type="scientific">Karstenula rhodostoma CBS 690.94</name>
    <dbReference type="NCBI Taxonomy" id="1392251"/>
    <lineage>
        <taxon>Eukaryota</taxon>
        <taxon>Fungi</taxon>
        <taxon>Dikarya</taxon>
        <taxon>Ascomycota</taxon>
        <taxon>Pezizomycotina</taxon>
        <taxon>Dothideomycetes</taxon>
        <taxon>Pleosporomycetidae</taxon>
        <taxon>Pleosporales</taxon>
        <taxon>Massarineae</taxon>
        <taxon>Didymosphaeriaceae</taxon>
        <taxon>Karstenula</taxon>
    </lineage>
</organism>
<accession>A0A9P4UI80</accession>
<sequence>MVVSVSSVFASTKGTWPGRKNVSISHGHWSFEMFRSRGVMNILTSSPFTILHMEMLIQFFILVTISTCCSKQYYLYLIIIHTRFLHVFCIPPSHFFSVDTATCHLASSQPHMYPCPPKKWLFEQSMKDRSSLIYCRHSIDATQPTPGSQRSKYPNKTNRASQNTSSWPVRSVRGNSHHDNSR</sequence>
<dbReference type="EMBL" id="MU001492">
    <property type="protein sequence ID" value="KAF2451416.1"/>
    <property type="molecule type" value="Genomic_DNA"/>
</dbReference>
<keyword evidence="3" id="KW-1185">Reference proteome</keyword>
<proteinExistence type="predicted"/>
<comment type="caution">
    <text evidence="2">The sequence shown here is derived from an EMBL/GenBank/DDBJ whole genome shotgun (WGS) entry which is preliminary data.</text>
</comment>
<evidence type="ECO:0000256" key="1">
    <source>
        <dbReference type="SAM" id="MobiDB-lite"/>
    </source>
</evidence>
<feature type="region of interest" description="Disordered" evidence="1">
    <location>
        <begin position="140"/>
        <end position="182"/>
    </location>
</feature>
<protein>
    <submittedName>
        <fullName evidence="2">Uncharacterized protein</fullName>
    </submittedName>
</protein>
<feature type="compositionally biased region" description="Polar residues" evidence="1">
    <location>
        <begin position="140"/>
        <end position="168"/>
    </location>
</feature>
<evidence type="ECO:0000313" key="2">
    <source>
        <dbReference type="EMBL" id="KAF2451416.1"/>
    </source>
</evidence>
<reference evidence="2" key="1">
    <citation type="journal article" date="2020" name="Stud. Mycol.">
        <title>101 Dothideomycetes genomes: a test case for predicting lifestyles and emergence of pathogens.</title>
        <authorList>
            <person name="Haridas S."/>
            <person name="Albert R."/>
            <person name="Binder M."/>
            <person name="Bloem J."/>
            <person name="Labutti K."/>
            <person name="Salamov A."/>
            <person name="Andreopoulos B."/>
            <person name="Baker S."/>
            <person name="Barry K."/>
            <person name="Bills G."/>
            <person name="Bluhm B."/>
            <person name="Cannon C."/>
            <person name="Castanera R."/>
            <person name="Culley D."/>
            <person name="Daum C."/>
            <person name="Ezra D."/>
            <person name="Gonzalez J."/>
            <person name="Henrissat B."/>
            <person name="Kuo A."/>
            <person name="Liang C."/>
            <person name="Lipzen A."/>
            <person name="Lutzoni F."/>
            <person name="Magnuson J."/>
            <person name="Mondo S."/>
            <person name="Nolan M."/>
            <person name="Ohm R."/>
            <person name="Pangilinan J."/>
            <person name="Park H.-J."/>
            <person name="Ramirez L."/>
            <person name="Alfaro M."/>
            <person name="Sun H."/>
            <person name="Tritt A."/>
            <person name="Yoshinaga Y."/>
            <person name="Zwiers L.-H."/>
            <person name="Turgeon B."/>
            <person name="Goodwin S."/>
            <person name="Spatafora J."/>
            <person name="Crous P."/>
            <person name="Grigoriev I."/>
        </authorList>
    </citation>
    <scope>NUCLEOTIDE SEQUENCE</scope>
    <source>
        <strain evidence="2">CBS 690.94</strain>
    </source>
</reference>
<evidence type="ECO:0000313" key="3">
    <source>
        <dbReference type="Proteomes" id="UP000799764"/>
    </source>
</evidence>
<name>A0A9P4UI80_9PLEO</name>
<gene>
    <name evidence="2" type="ORF">P171DRAFT_5839</name>
</gene>